<proteinExistence type="predicted"/>
<gene>
    <name evidence="2" type="ORF">ISN45_Aa04g010590</name>
</gene>
<dbReference type="EMBL" id="JAEFBK010000009">
    <property type="protein sequence ID" value="KAG7568225.1"/>
    <property type="molecule type" value="Genomic_DNA"/>
</dbReference>
<evidence type="ECO:0000313" key="2">
    <source>
        <dbReference type="EMBL" id="KAG7568225.1"/>
    </source>
</evidence>
<evidence type="ECO:0000313" key="3">
    <source>
        <dbReference type="Proteomes" id="UP000694240"/>
    </source>
</evidence>
<comment type="caution">
    <text evidence="2">The sequence shown here is derived from an EMBL/GenBank/DDBJ whole genome shotgun (WGS) entry which is preliminary data.</text>
</comment>
<reference evidence="2 3" key="1">
    <citation type="submission" date="2020-12" db="EMBL/GenBank/DDBJ databases">
        <title>Concerted genomic and epigenomic changes stabilize Arabidopsis allopolyploids.</title>
        <authorList>
            <person name="Chen Z."/>
        </authorList>
    </citation>
    <scope>NUCLEOTIDE SEQUENCE [LARGE SCALE GENOMIC DNA]</scope>
    <source>
        <strain evidence="2">Allo738</strain>
        <tissue evidence="2">Leaf</tissue>
    </source>
</reference>
<protein>
    <submittedName>
        <fullName evidence="2">Uncharacterized protein</fullName>
    </submittedName>
</protein>
<feature type="region of interest" description="Disordered" evidence="1">
    <location>
        <begin position="173"/>
        <end position="197"/>
    </location>
</feature>
<dbReference type="PANTHER" id="PTHR11439">
    <property type="entry name" value="GAG-POL-RELATED RETROTRANSPOSON"/>
    <property type="match status" value="1"/>
</dbReference>
<sequence>MDSSSSASMSSQPVSNPAVLIPQTAAVIFSQSPSGSMNLPLCSSELKWISALLQSLGIPQSEIPEMYCDNLSAVYLTANPALHSRSKHFDVDFHYVRERVAHGALVVKHIPAEHQLADIFTKSLAQEPFFSLRYKLGVSNPPTTSLRGCIEEKKNTLHQTEVLALVSQTEVGPSQAHSISDKEQRKSKPIIAQSLPPKPVTHSHKICVLSAQRCLPRSFLNNRFDALVMCS</sequence>
<dbReference type="PANTHER" id="PTHR11439:SF455">
    <property type="entry name" value="RLK (RECEPTOR-LIKE PROTEIN KINASE) 8, PUTATIVE-RELATED"/>
    <property type="match status" value="1"/>
</dbReference>
<accession>A0A8T2A6B9</accession>
<dbReference type="AlphaFoldDB" id="A0A8T2A6B9"/>
<dbReference type="CDD" id="cd09272">
    <property type="entry name" value="RNase_HI_RT_Ty1"/>
    <property type="match status" value="1"/>
</dbReference>
<keyword evidence="3" id="KW-1185">Reference proteome</keyword>
<organism evidence="2 3">
    <name type="scientific">Arabidopsis thaliana x Arabidopsis arenosa</name>
    <dbReference type="NCBI Taxonomy" id="1240361"/>
    <lineage>
        <taxon>Eukaryota</taxon>
        <taxon>Viridiplantae</taxon>
        <taxon>Streptophyta</taxon>
        <taxon>Embryophyta</taxon>
        <taxon>Tracheophyta</taxon>
        <taxon>Spermatophyta</taxon>
        <taxon>Magnoliopsida</taxon>
        <taxon>eudicotyledons</taxon>
        <taxon>Gunneridae</taxon>
        <taxon>Pentapetalae</taxon>
        <taxon>rosids</taxon>
        <taxon>malvids</taxon>
        <taxon>Brassicales</taxon>
        <taxon>Brassicaceae</taxon>
        <taxon>Camelineae</taxon>
        <taxon>Arabidopsis</taxon>
    </lineage>
</organism>
<evidence type="ECO:0000256" key="1">
    <source>
        <dbReference type="SAM" id="MobiDB-lite"/>
    </source>
</evidence>
<name>A0A8T2A6B9_9BRAS</name>
<dbReference type="Proteomes" id="UP000694240">
    <property type="component" value="Chromosome 9"/>
</dbReference>